<feature type="transmembrane region" description="Helical" evidence="1">
    <location>
        <begin position="21"/>
        <end position="39"/>
    </location>
</feature>
<keyword evidence="1" id="KW-0812">Transmembrane</keyword>
<feature type="transmembrane region" description="Helical" evidence="1">
    <location>
        <begin position="45"/>
        <end position="63"/>
    </location>
</feature>
<evidence type="ECO:0000313" key="3">
    <source>
        <dbReference type="Proteomes" id="UP000189677"/>
    </source>
</evidence>
<evidence type="ECO:0000256" key="1">
    <source>
        <dbReference type="SAM" id="Phobius"/>
    </source>
</evidence>
<name>A0A1U9QWL1_STRNV</name>
<dbReference type="KEGG" id="snw:BBN63_22915"/>
<dbReference type="EMBL" id="CP018047">
    <property type="protein sequence ID" value="AQU68632.1"/>
    <property type="molecule type" value="Genomic_DNA"/>
</dbReference>
<feature type="transmembrane region" description="Helical" evidence="1">
    <location>
        <begin position="123"/>
        <end position="142"/>
    </location>
</feature>
<sequence>MTPQQGSDETATAARGPLRPMAAALCALSAAMVVLSQISDGNAFSDSWWLVAFVVWLMLWGMLRSMTRGLGERPVAGLDEREQVVRNRVAFIGYQCAVGAGMLVVLVMVAFQNEPEVIERIPALLTTLMLTSAALPSILLGLSGMDGEDGESFGDE</sequence>
<keyword evidence="1" id="KW-0472">Membrane</keyword>
<keyword evidence="1" id="KW-1133">Transmembrane helix</keyword>
<gene>
    <name evidence="2" type="ORF">BBN63_22915</name>
</gene>
<dbReference type="AlphaFoldDB" id="A0A1U9QWL1"/>
<evidence type="ECO:0000313" key="2">
    <source>
        <dbReference type="EMBL" id="AQU68632.1"/>
    </source>
</evidence>
<protein>
    <submittedName>
        <fullName evidence="2">Uncharacterized protein</fullName>
    </submittedName>
</protein>
<dbReference type="Proteomes" id="UP000189677">
    <property type="component" value="Chromosome"/>
</dbReference>
<keyword evidence="3" id="KW-1185">Reference proteome</keyword>
<proteinExistence type="predicted"/>
<organism evidence="2 3">
    <name type="scientific">Streptomyces niveus</name>
    <name type="common">Streptomyces spheroides</name>
    <dbReference type="NCBI Taxonomy" id="193462"/>
    <lineage>
        <taxon>Bacteria</taxon>
        <taxon>Bacillati</taxon>
        <taxon>Actinomycetota</taxon>
        <taxon>Actinomycetes</taxon>
        <taxon>Kitasatosporales</taxon>
        <taxon>Streptomycetaceae</taxon>
        <taxon>Streptomyces</taxon>
    </lineage>
</organism>
<dbReference type="RefSeq" id="WP_078077247.1">
    <property type="nucleotide sequence ID" value="NZ_CP018047.1"/>
</dbReference>
<accession>A0A1U9QWL1</accession>
<dbReference type="OrthoDB" id="4248348at2"/>
<reference evidence="2 3" key="1">
    <citation type="submission" date="2016-11" db="EMBL/GenBank/DDBJ databases">
        <title>Complete genome sequence of Streptomyces niveus SCSIO 3406.</title>
        <authorList>
            <person name="Zhu Q."/>
            <person name="Cheng W."/>
            <person name="Song Y."/>
            <person name="Li Q."/>
            <person name="Ju J."/>
        </authorList>
    </citation>
    <scope>NUCLEOTIDE SEQUENCE [LARGE SCALE GENOMIC DNA]</scope>
    <source>
        <strain evidence="2 3">SCSIO 3406</strain>
    </source>
</reference>
<feature type="transmembrane region" description="Helical" evidence="1">
    <location>
        <begin position="91"/>
        <end position="111"/>
    </location>
</feature>